<protein>
    <submittedName>
        <fullName evidence="3">Uncharacterized protein</fullName>
    </submittedName>
</protein>
<dbReference type="EMBL" id="QLTW01000151">
    <property type="protein sequence ID" value="MBT9145711.1"/>
    <property type="molecule type" value="Genomic_DNA"/>
</dbReference>
<dbReference type="InterPro" id="IPR036890">
    <property type="entry name" value="HATPase_C_sf"/>
</dbReference>
<evidence type="ECO:0000256" key="2">
    <source>
        <dbReference type="SAM" id="MobiDB-lite"/>
    </source>
</evidence>
<feature type="coiled-coil region" evidence="1">
    <location>
        <begin position="306"/>
        <end position="345"/>
    </location>
</feature>
<gene>
    <name evidence="3" type="ORF">DDT42_01586</name>
</gene>
<feature type="region of interest" description="Disordered" evidence="2">
    <location>
        <begin position="472"/>
        <end position="493"/>
    </location>
</feature>
<evidence type="ECO:0000313" key="3">
    <source>
        <dbReference type="EMBL" id="MBT9145711.1"/>
    </source>
</evidence>
<reference evidence="3 4" key="1">
    <citation type="journal article" date="2021" name="bioRxiv">
        <title>Unique metabolic strategies in Hadean analogues reveal hints for primordial physiology.</title>
        <authorList>
            <person name="Nobu M.K."/>
            <person name="Nakai R."/>
            <person name="Tamazawa S."/>
            <person name="Mori H."/>
            <person name="Toyoda A."/>
            <person name="Ijiri A."/>
            <person name="Suzuki S."/>
            <person name="Kurokawa K."/>
            <person name="Kamagata Y."/>
            <person name="Tamaki H."/>
        </authorList>
    </citation>
    <scope>NUCLEOTIDE SEQUENCE [LARGE SCALE GENOMIC DNA]</scope>
    <source>
        <strain evidence="3">BS525</strain>
    </source>
</reference>
<organism evidence="3 4">
    <name type="scientific">Psychracetigena formicireducens</name>
    <dbReference type="NCBI Taxonomy" id="2986056"/>
    <lineage>
        <taxon>Bacteria</taxon>
        <taxon>Bacillati</taxon>
        <taxon>Candidatus Lithacetigenota</taxon>
        <taxon>Candidatus Psychracetigena</taxon>
    </lineage>
</organism>
<evidence type="ECO:0000313" key="4">
    <source>
        <dbReference type="Proteomes" id="UP000811545"/>
    </source>
</evidence>
<comment type="caution">
    <text evidence="3">The sequence shown here is derived from an EMBL/GenBank/DDBJ whole genome shotgun (WGS) entry which is preliminary data.</text>
</comment>
<sequence length="593" mass="66860">MRKVPIKLHTANALRWLGSLYRNPADAIKEHVSNAVDEHLKAKTISKAFPVCGVNFTLEKDKVTIEYPYGMSNDEFEDALQKVADSAKKSLDFKQIGQLGIGMFSFLQIGKKCTFFSKKDKGYETIKVTLRESSDDAEFETAIKRESLIKPGIKVIISELLFDPTKPRGPLSPEKLQKLFAEKFNPYLKDRSLGIIIYTKGSSYIVKPLKIDLPRVGESYKNWPLTRDRTKRFCLELYFDPSGKGKVSIRHMGVTIVDDIKTLSAYGLEESIYANGNVKGFIDVDFLKPLPARTGFEENEDWISLLDELDRIRSSIEVEVEDLKQEEAKKKLTEVQRKAIELAREILNTEEFKDLELLEGLGRKPPEPRLPPNGFDFVPSSIRFEPGKTGVLPLKAFVPKVVPDNSEVQISINDSSVELKIHNLLLKASEADKDGVVTTHVSFLGKSKTTIPAILTATTGNLKPAIAHIRVAESEQKREPKGPGEEKEGPRINYEEKPFEESPLKHSRYISRIIQINTLNNDYKREMIGTDEAKLAYATLMIGKETIAYNDKSGAADDYLEKILSFYFRLKGKLTGASPTTMERPRGRPRKSI</sequence>
<proteinExistence type="predicted"/>
<keyword evidence="1" id="KW-0175">Coiled coil</keyword>
<dbReference type="Proteomes" id="UP000811545">
    <property type="component" value="Unassembled WGS sequence"/>
</dbReference>
<accession>A0A9E2BHK4</accession>
<evidence type="ECO:0000256" key="1">
    <source>
        <dbReference type="SAM" id="Coils"/>
    </source>
</evidence>
<name>A0A9E2BHK4_PSYF1</name>
<dbReference type="Gene3D" id="3.30.565.10">
    <property type="entry name" value="Histidine kinase-like ATPase, C-terminal domain"/>
    <property type="match status" value="1"/>
</dbReference>
<dbReference type="Pfam" id="PF13589">
    <property type="entry name" value="HATPase_c_3"/>
    <property type="match status" value="1"/>
</dbReference>
<dbReference type="AlphaFoldDB" id="A0A9E2BHK4"/>
<dbReference type="SUPFAM" id="SSF55874">
    <property type="entry name" value="ATPase domain of HSP90 chaperone/DNA topoisomerase II/histidine kinase"/>
    <property type="match status" value="1"/>
</dbReference>